<accession>A0ABQ9WG78</accession>
<sequence>MPAGPPFPHQAAGSSGSFEHSEVISTPLTSGLKEPTLAKKAPRVGAWLWYLMGRWGWLHGADTPFSQPQYKKVEQYMSFHKLPPDTRQHIHDYCEHSYQGKMFDKESILGELSETLRELVASMPLFANVDPNFVTPMLTKLRFEVFQPGDCVIWEATIGKKMHFIQHMFGQRAHQEQRDQASRQLLLWKRGSPGPWETVRLLPEDRLGRH</sequence>
<evidence type="ECO:0000313" key="3">
    <source>
        <dbReference type="EMBL" id="KAK2119332.1"/>
    </source>
</evidence>
<dbReference type="InterPro" id="IPR018490">
    <property type="entry name" value="cNMP-bd_dom_sf"/>
</dbReference>
<keyword evidence="4" id="KW-1185">Reference proteome</keyword>
<dbReference type="Gene3D" id="2.60.120.10">
    <property type="entry name" value="Jelly Rolls"/>
    <property type="match status" value="1"/>
</dbReference>
<dbReference type="PANTHER" id="PTHR45689">
    <property type="entry name" value="I[[H]] CHANNEL, ISOFORM E"/>
    <property type="match status" value="1"/>
</dbReference>
<comment type="caution">
    <text evidence="3">The sequence shown here is derived from an EMBL/GenBank/DDBJ whole genome shotgun (WGS) entry which is preliminary data.</text>
</comment>
<dbReference type="InterPro" id="IPR051413">
    <property type="entry name" value="K/Na_HCN_channel"/>
</dbReference>
<dbReference type="PROSITE" id="PS50042">
    <property type="entry name" value="CNMP_BINDING_3"/>
    <property type="match status" value="1"/>
</dbReference>
<dbReference type="Gene3D" id="1.10.287.630">
    <property type="entry name" value="Helix hairpin bin"/>
    <property type="match status" value="1"/>
</dbReference>
<name>A0ABQ9WG78_SAGOE</name>
<evidence type="ECO:0000256" key="1">
    <source>
        <dbReference type="SAM" id="MobiDB-lite"/>
    </source>
</evidence>
<reference evidence="3 4" key="1">
    <citation type="submission" date="2023-05" db="EMBL/GenBank/DDBJ databases">
        <title>B98-5 Cell Line De Novo Hybrid Assembly: An Optical Mapping Approach.</title>
        <authorList>
            <person name="Kananen K."/>
            <person name="Auerbach J.A."/>
            <person name="Kautto E."/>
            <person name="Blachly J.S."/>
        </authorList>
    </citation>
    <scope>NUCLEOTIDE SEQUENCE [LARGE SCALE GENOMIC DNA]</scope>
    <source>
        <strain evidence="3">B95-8</strain>
        <tissue evidence="3">Cell line</tissue>
    </source>
</reference>
<proteinExistence type="predicted"/>
<dbReference type="EMBL" id="JASSZA010000001">
    <property type="protein sequence ID" value="KAK2119332.1"/>
    <property type="molecule type" value="Genomic_DNA"/>
</dbReference>
<evidence type="ECO:0000259" key="2">
    <source>
        <dbReference type="PROSITE" id="PS50042"/>
    </source>
</evidence>
<dbReference type="InterPro" id="IPR000595">
    <property type="entry name" value="cNMP-bd_dom"/>
</dbReference>
<dbReference type="PANTHER" id="PTHR45689:SF4">
    <property type="entry name" value="POTASSIUM_SODIUM HYPERPOLARIZATION-ACTIVATED CYCLIC NUCLEOTIDE-GATED CHANNEL 4"/>
    <property type="match status" value="1"/>
</dbReference>
<dbReference type="SUPFAM" id="SSF51206">
    <property type="entry name" value="cAMP-binding domain-like"/>
    <property type="match status" value="1"/>
</dbReference>
<protein>
    <recommendedName>
        <fullName evidence="2">Cyclic nucleotide-binding domain-containing protein</fullName>
    </recommendedName>
</protein>
<evidence type="ECO:0000313" key="4">
    <source>
        <dbReference type="Proteomes" id="UP001266305"/>
    </source>
</evidence>
<organism evidence="3 4">
    <name type="scientific">Saguinus oedipus</name>
    <name type="common">Cotton-top tamarin</name>
    <name type="synonym">Oedipomidas oedipus</name>
    <dbReference type="NCBI Taxonomy" id="9490"/>
    <lineage>
        <taxon>Eukaryota</taxon>
        <taxon>Metazoa</taxon>
        <taxon>Chordata</taxon>
        <taxon>Craniata</taxon>
        <taxon>Vertebrata</taxon>
        <taxon>Euteleostomi</taxon>
        <taxon>Mammalia</taxon>
        <taxon>Eutheria</taxon>
        <taxon>Euarchontoglires</taxon>
        <taxon>Primates</taxon>
        <taxon>Haplorrhini</taxon>
        <taxon>Platyrrhini</taxon>
        <taxon>Cebidae</taxon>
        <taxon>Callitrichinae</taxon>
        <taxon>Saguinus</taxon>
    </lineage>
</organism>
<gene>
    <name evidence="3" type="ORF">P7K49_000718</name>
</gene>
<feature type="region of interest" description="Disordered" evidence="1">
    <location>
        <begin position="1"/>
        <end position="20"/>
    </location>
</feature>
<dbReference type="InterPro" id="IPR014710">
    <property type="entry name" value="RmlC-like_jellyroll"/>
</dbReference>
<dbReference type="Proteomes" id="UP001266305">
    <property type="component" value="Unassembled WGS sequence"/>
</dbReference>
<feature type="domain" description="Cyclic nucleotide-binding" evidence="2">
    <location>
        <begin position="125"/>
        <end position="165"/>
    </location>
</feature>